<evidence type="ECO:0000313" key="7">
    <source>
        <dbReference type="EMBL" id="RMX37889.1"/>
    </source>
</evidence>
<feature type="region of interest" description="Disordered" evidence="5">
    <location>
        <begin position="16"/>
        <end position="49"/>
    </location>
</feature>
<dbReference type="AlphaFoldDB" id="A0A3M6T975"/>
<evidence type="ECO:0000256" key="4">
    <source>
        <dbReference type="PROSITE-ProRule" id="PRU01343"/>
    </source>
</evidence>
<dbReference type="GO" id="GO:0008270">
    <property type="term" value="F:zinc ion binding"/>
    <property type="evidence" value="ECO:0007669"/>
    <property type="project" value="UniProtKB-KW"/>
</dbReference>
<dbReference type="PROSITE" id="PS51999">
    <property type="entry name" value="ZF_GRF"/>
    <property type="match status" value="1"/>
</dbReference>
<dbReference type="EMBL" id="RCHS01004067">
    <property type="protein sequence ID" value="RMX37889.1"/>
    <property type="molecule type" value="Genomic_DNA"/>
</dbReference>
<evidence type="ECO:0000259" key="6">
    <source>
        <dbReference type="PROSITE" id="PS51999"/>
    </source>
</evidence>
<proteinExistence type="predicted"/>
<dbReference type="Proteomes" id="UP000275408">
    <property type="component" value="Unassembled WGS sequence"/>
</dbReference>
<sequence>MPYKKSYITSYQKVILRDMKRKKHKKPKKKEKKNILPPPPLPSPPQTTSEFAPHELLKEMGFDLSPTSHSDVSPTTLTAVMDEKKYDHNICLFHLTALELFQAMSNKEWYVKMPLLQGMRTMQNAYMSVLNRKVHDTYRNLKGNVMCECNQQAFLRVNESGLNPGRPFFACRNRGGCRFFQWADVGYTKKNEELQKLFKEYSRF</sequence>
<organism evidence="7 8">
    <name type="scientific">Pocillopora damicornis</name>
    <name type="common">Cauliflower coral</name>
    <name type="synonym">Millepora damicornis</name>
    <dbReference type="NCBI Taxonomy" id="46731"/>
    <lineage>
        <taxon>Eukaryota</taxon>
        <taxon>Metazoa</taxon>
        <taxon>Cnidaria</taxon>
        <taxon>Anthozoa</taxon>
        <taxon>Hexacorallia</taxon>
        <taxon>Scleractinia</taxon>
        <taxon>Astrocoeniina</taxon>
        <taxon>Pocilloporidae</taxon>
        <taxon>Pocillopora</taxon>
    </lineage>
</organism>
<keyword evidence="2 4" id="KW-0863">Zinc-finger</keyword>
<reference evidence="7 8" key="1">
    <citation type="journal article" date="2018" name="Sci. Rep.">
        <title>Comparative analysis of the Pocillopora damicornis genome highlights role of immune system in coral evolution.</title>
        <authorList>
            <person name="Cunning R."/>
            <person name="Bay R.A."/>
            <person name="Gillette P."/>
            <person name="Baker A.C."/>
            <person name="Traylor-Knowles N."/>
        </authorList>
    </citation>
    <scope>NUCLEOTIDE SEQUENCE [LARGE SCALE GENOMIC DNA]</scope>
    <source>
        <strain evidence="7">RSMAS</strain>
        <tissue evidence="7">Whole animal</tissue>
    </source>
</reference>
<keyword evidence="8" id="KW-1185">Reference proteome</keyword>
<evidence type="ECO:0000256" key="3">
    <source>
        <dbReference type="ARBA" id="ARBA00022833"/>
    </source>
</evidence>
<dbReference type="Pfam" id="PF06839">
    <property type="entry name" value="Zn_ribbon_GRF"/>
    <property type="match status" value="1"/>
</dbReference>
<evidence type="ECO:0000256" key="2">
    <source>
        <dbReference type="ARBA" id="ARBA00022771"/>
    </source>
</evidence>
<evidence type="ECO:0000256" key="5">
    <source>
        <dbReference type="SAM" id="MobiDB-lite"/>
    </source>
</evidence>
<accession>A0A3M6T975</accession>
<feature type="compositionally biased region" description="Pro residues" evidence="5">
    <location>
        <begin position="36"/>
        <end position="45"/>
    </location>
</feature>
<evidence type="ECO:0000256" key="1">
    <source>
        <dbReference type="ARBA" id="ARBA00022723"/>
    </source>
</evidence>
<gene>
    <name evidence="7" type="ORF">pdam_00007103</name>
</gene>
<comment type="caution">
    <text evidence="7">The sequence shown here is derived from an EMBL/GenBank/DDBJ whole genome shotgun (WGS) entry which is preliminary data.</text>
</comment>
<name>A0A3M6T975_POCDA</name>
<feature type="compositionally biased region" description="Basic residues" evidence="5">
    <location>
        <begin position="19"/>
        <end position="32"/>
    </location>
</feature>
<evidence type="ECO:0000313" key="8">
    <source>
        <dbReference type="Proteomes" id="UP000275408"/>
    </source>
</evidence>
<keyword evidence="3" id="KW-0862">Zinc</keyword>
<feature type="domain" description="GRF-type" evidence="6">
    <location>
        <begin position="147"/>
        <end position="186"/>
    </location>
</feature>
<keyword evidence="1" id="KW-0479">Metal-binding</keyword>
<dbReference type="InterPro" id="IPR010666">
    <property type="entry name" value="Znf_GRF"/>
</dbReference>
<protein>
    <recommendedName>
        <fullName evidence="6">GRF-type domain-containing protein</fullName>
    </recommendedName>
</protein>